<reference evidence="1" key="1">
    <citation type="journal article" date="2019" name="Toxins">
        <title>Detection of Abrin-Like and Prepropulchellin-Like Toxin Genes and Transcripts Using Whole Genome Sequencing and Full-Length Transcript Sequencing of Abrus precatorius.</title>
        <authorList>
            <person name="Hovde B.T."/>
            <person name="Daligault H.E."/>
            <person name="Hanschen E.R."/>
            <person name="Kunde Y.A."/>
            <person name="Johnson M.B."/>
            <person name="Starkenburg S.R."/>
            <person name="Johnson S.L."/>
        </authorList>
    </citation>
    <scope>NUCLEOTIDE SEQUENCE [LARGE SCALE GENOMIC DNA]</scope>
</reference>
<dbReference type="OrthoDB" id="1707188at2759"/>
<protein>
    <submittedName>
        <fullName evidence="2">GDSL esterase/lipase At4g10955-like</fullName>
    </submittedName>
</protein>
<organism evidence="1 2">
    <name type="scientific">Abrus precatorius</name>
    <name type="common">Indian licorice</name>
    <name type="synonym">Glycine abrus</name>
    <dbReference type="NCBI Taxonomy" id="3816"/>
    <lineage>
        <taxon>Eukaryota</taxon>
        <taxon>Viridiplantae</taxon>
        <taxon>Streptophyta</taxon>
        <taxon>Embryophyta</taxon>
        <taxon>Tracheophyta</taxon>
        <taxon>Spermatophyta</taxon>
        <taxon>Magnoliopsida</taxon>
        <taxon>eudicotyledons</taxon>
        <taxon>Gunneridae</taxon>
        <taxon>Pentapetalae</taxon>
        <taxon>rosids</taxon>
        <taxon>fabids</taxon>
        <taxon>Fabales</taxon>
        <taxon>Fabaceae</taxon>
        <taxon>Papilionoideae</taxon>
        <taxon>50 kb inversion clade</taxon>
        <taxon>NPAAA clade</taxon>
        <taxon>indigoferoid/millettioid clade</taxon>
        <taxon>Abreae</taxon>
        <taxon>Abrus</taxon>
    </lineage>
</organism>
<reference evidence="2" key="2">
    <citation type="submission" date="2025-08" db="UniProtKB">
        <authorList>
            <consortium name="RefSeq"/>
        </authorList>
    </citation>
    <scope>IDENTIFICATION</scope>
    <source>
        <tissue evidence="2">Young leaves</tissue>
    </source>
</reference>
<proteinExistence type="predicted"/>
<dbReference type="RefSeq" id="XP_027368997.1">
    <property type="nucleotide sequence ID" value="XM_027513196.1"/>
</dbReference>
<evidence type="ECO:0000313" key="2">
    <source>
        <dbReference type="RefSeq" id="XP_027368997.1"/>
    </source>
</evidence>
<dbReference type="PANTHER" id="PTHR31479">
    <property type="entry name" value="ALPHA/BETA-HYDROLASES SUPERFAMILY PROTEIN"/>
    <property type="match status" value="1"/>
</dbReference>
<dbReference type="PANTHER" id="PTHR31479:SF3">
    <property type="entry name" value="ALPHA_BETA-HYDROLASES SUPERFAMILY PROTEIN"/>
    <property type="match status" value="1"/>
</dbReference>
<evidence type="ECO:0000313" key="1">
    <source>
        <dbReference type="Proteomes" id="UP000694853"/>
    </source>
</evidence>
<dbReference type="Gene3D" id="3.40.50.1820">
    <property type="entry name" value="alpha/beta hydrolase"/>
    <property type="match status" value="1"/>
</dbReference>
<keyword evidence="1" id="KW-1185">Reference proteome</keyword>
<dbReference type="SUPFAM" id="SSF53474">
    <property type="entry name" value="alpha/beta-Hydrolases"/>
    <property type="match status" value="1"/>
</dbReference>
<feature type="non-terminal residue" evidence="2">
    <location>
        <position position="389"/>
    </location>
</feature>
<dbReference type="GeneID" id="113874913"/>
<dbReference type="KEGG" id="aprc:113874913"/>
<dbReference type="AlphaFoldDB" id="A0A8B8MN15"/>
<name>A0A8B8MN15_ABRPR</name>
<dbReference type="Proteomes" id="UP000694853">
    <property type="component" value="Unplaced"/>
</dbReference>
<gene>
    <name evidence="2" type="primary">LOC113874913</name>
</gene>
<dbReference type="InterPro" id="IPR029058">
    <property type="entry name" value="AB_hydrolase_fold"/>
</dbReference>
<sequence length="389" mass="43573">MANQVVPRETHLHGQPSGPPNLITLNWRDLISSSWKDTNYKRTAMASLVQAVYLLELDRQENRTQENALAPSWWIPFKYKLIQVLIDERDGSIFGAIFEWDQSAALADFLPIRPSGAPKAVLALRGTLLRSHTRRRDIVDDLRFAAWESLKGSVRFKVILETLKSVSDIYGSRNICLAGHSLGAGFGLQVGNELAKEGINVEAHLFNPPSVSLAMSLGNIGAKAEYVWNGLKFMFSSGSEPQVKNDGEKTCSVELMRFIHGFSGLMDPFLSDVLERTSSLMDAGFGVENWVPHLYVNDRTSNDYISCFYSYTDGTGEKITDEENMSPINGSNAAKLLVGFKENQRFLEAHGLKQWWSSDAELQQDIHASKLITRQLRSLNTATPSKYYF</sequence>
<accession>A0A8B8MN15</accession>